<gene>
    <name evidence="10" type="primary">LOC609800</name>
</gene>
<evidence type="ECO:0000256" key="1">
    <source>
        <dbReference type="ARBA" id="ARBA00004370"/>
    </source>
</evidence>
<reference evidence="10" key="2">
    <citation type="submission" date="2025-08" db="UniProtKB">
        <authorList>
            <consortium name="Ensembl"/>
        </authorList>
    </citation>
    <scope>IDENTIFICATION</scope>
</reference>
<dbReference type="InterPro" id="IPR013783">
    <property type="entry name" value="Ig-like_fold"/>
</dbReference>
<dbReference type="RefSeq" id="XP_038402018.1">
    <property type="nucleotide sequence ID" value="XM_038546090.1"/>
</dbReference>
<dbReference type="Gene3D" id="2.60.40.10">
    <property type="entry name" value="Immunoglobulins"/>
    <property type="match status" value="1"/>
</dbReference>
<keyword evidence="3 8" id="KW-0732">Signal</keyword>
<dbReference type="GeneID" id="609800"/>
<evidence type="ECO:0000256" key="7">
    <source>
        <dbReference type="SAM" id="Phobius"/>
    </source>
</evidence>
<evidence type="ECO:0000259" key="9">
    <source>
        <dbReference type="PROSITE" id="PS50835"/>
    </source>
</evidence>
<dbReference type="InterPro" id="IPR050671">
    <property type="entry name" value="CD300_family_receptors"/>
</dbReference>
<feature type="chain" id="PRO_5034754143" description="Ig-like domain-containing protein" evidence="8">
    <location>
        <begin position="25"/>
        <end position="233"/>
    </location>
</feature>
<comment type="subcellular location">
    <subcellularLocation>
        <location evidence="1">Membrane</location>
    </subcellularLocation>
</comment>
<sequence>MTTWDWMVWLPAALLLLQVPGCSSLRGPDSVSGTVGGSLSVRCQYKEGFRDHDKYWCKSPCVWKKIVETTESQREVTKGRVSIRDHPADLTFTVTLKSLTEGDAGTYKCGIDTLWVDPTFSVVVSVTPGDPSSGRPTSSSVLSTILPASTWSTTTPQETSNSRQRPGPWMESHPVEDQASDGGERSLLSRIYFLLLIFLEVPLLLGFLSAVLWVNRPQKGSGVRRRPPDNENQ</sequence>
<dbReference type="InterPro" id="IPR013106">
    <property type="entry name" value="Ig_V-set"/>
</dbReference>
<feature type="region of interest" description="Disordered" evidence="6">
    <location>
        <begin position="150"/>
        <end position="181"/>
    </location>
</feature>
<dbReference type="Ensembl" id="ENSCAFT00040007847.1">
    <property type="protein sequence ID" value="ENSCAFP00040006843.1"/>
    <property type="gene ID" value="ENSCAFG00040004110.1"/>
</dbReference>
<keyword evidence="2 7" id="KW-0812">Transmembrane</keyword>
<dbReference type="InterPro" id="IPR007110">
    <property type="entry name" value="Ig-like_dom"/>
</dbReference>
<feature type="signal peptide" evidence="8">
    <location>
        <begin position="1"/>
        <end position="24"/>
    </location>
</feature>
<dbReference type="Pfam" id="PF07686">
    <property type="entry name" value="V-set"/>
    <property type="match status" value="1"/>
</dbReference>
<dbReference type="PANTHER" id="PTHR11860">
    <property type="entry name" value="POLYMERIC-IMMUNOGLOBULIN RECEPTOR"/>
    <property type="match status" value="1"/>
</dbReference>
<evidence type="ECO:0000256" key="3">
    <source>
        <dbReference type="ARBA" id="ARBA00022729"/>
    </source>
</evidence>
<protein>
    <recommendedName>
        <fullName evidence="9">Ig-like domain-containing protein</fullName>
    </recommendedName>
</protein>
<keyword evidence="4 7" id="KW-0472">Membrane</keyword>
<feature type="compositionally biased region" description="Polar residues" evidence="6">
    <location>
        <begin position="150"/>
        <end position="164"/>
    </location>
</feature>
<dbReference type="GO" id="GO:0016020">
    <property type="term" value="C:membrane"/>
    <property type="evidence" value="ECO:0007669"/>
    <property type="project" value="UniProtKB-SubCell"/>
</dbReference>
<name>A0A8C0Q7B5_CANLF</name>
<organism evidence="10 11">
    <name type="scientific">Canis lupus familiaris</name>
    <name type="common">Dog</name>
    <name type="synonym">Canis familiaris</name>
    <dbReference type="NCBI Taxonomy" id="9615"/>
    <lineage>
        <taxon>Eukaryota</taxon>
        <taxon>Metazoa</taxon>
        <taxon>Chordata</taxon>
        <taxon>Craniata</taxon>
        <taxon>Vertebrata</taxon>
        <taxon>Euteleostomi</taxon>
        <taxon>Mammalia</taxon>
        <taxon>Eutheria</taxon>
        <taxon>Laurasiatheria</taxon>
        <taxon>Carnivora</taxon>
        <taxon>Caniformia</taxon>
        <taxon>Canidae</taxon>
        <taxon>Canis</taxon>
    </lineage>
</organism>
<evidence type="ECO:0000256" key="8">
    <source>
        <dbReference type="SAM" id="SignalP"/>
    </source>
</evidence>
<feature type="domain" description="Ig-like" evidence="9">
    <location>
        <begin position="20"/>
        <end position="127"/>
    </location>
</feature>
<feature type="transmembrane region" description="Helical" evidence="7">
    <location>
        <begin position="191"/>
        <end position="215"/>
    </location>
</feature>
<dbReference type="PANTHER" id="PTHR11860:SF115">
    <property type="entry name" value="IMMUNOGLOBULIN SUBTYPE DOMAIN-CONTAINING PROTEIN"/>
    <property type="match status" value="1"/>
</dbReference>
<keyword evidence="7" id="KW-1133">Transmembrane helix</keyword>
<evidence type="ECO:0000256" key="2">
    <source>
        <dbReference type="ARBA" id="ARBA00022692"/>
    </source>
</evidence>
<evidence type="ECO:0000313" key="11">
    <source>
        <dbReference type="Proteomes" id="UP000694542"/>
    </source>
</evidence>
<keyword evidence="5" id="KW-1015">Disulfide bond</keyword>
<dbReference type="RefSeq" id="XP_038402019.1">
    <property type="nucleotide sequence ID" value="XM_038546091.1"/>
</dbReference>
<dbReference type="SMART" id="SM00409">
    <property type="entry name" value="IG"/>
    <property type="match status" value="1"/>
</dbReference>
<accession>A0A8C0Q7B5</accession>
<evidence type="ECO:0000256" key="5">
    <source>
        <dbReference type="ARBA" id="ARBA00023157"/>
    </source>
</evidence>
<reference evidence="10" key="1">
    <citation type="submission" date="2018-10" db="EMBL/GenBank/DDBJ databases">
        <title>De novo assembly of a Great Dane genome.</title>
        <authorList>
            <person name="Kidd J.M."/>
            <person name="Pendleton A.L."/>
            <person name="Shen F."/>
            <person name="Emery S."/>
        </authorList>
    </citation>
    <scope>NUCLEOTIDE SEQUENCE [LARGE SCALE GENOMIC DNA]</scope>
    <source>
        <strain evidence="10">Great Dane</strain>
    </source>
</reference>
<evidence type="ECO:0000256" key="6">
    <source>
        <dbReference type="SAM" id="MobiDB-lite"/>
    </source>
</evidence>
<dbReference type="FunFam" id="2.60.40.10:FF:000370">
    <property type="entry name" value="CMRF35-like molecule 1"/>
    <property type="match status" value="1"/>
</dbReference>
<dbReference type="InterPro" id="IPR036179">
    <property type="entry name" value="Ig-like_dom_sf"/>
</dbReference>
<dbReference type="SUPFAM" id="SSF48726">
    <property type="entry name" value="Immunoglobulin"/>
    <property type="match status" value="1"/>
</dbReference>
<dbReference type="InterPro" id="IPR003599">
    <property type="entry name" value="Ig_sub"/>
</dbReference>
<dbReference type="CDD" id="cd05716">
    <property type="entry name" value="IgV_pIgR_like"/>
    <property type="match status" value="1"/>
</dbReference>
<evidence type="ECO:0000313" key="10">
    <source>
        <dbReference type="Ensembl" id="ENSCAFP00040006843.1"/>
    </source>
</evidence>
<proteinExistence type="predicted"/>
<evidence type="ECO:0000256" key="4">
    <source>
        <dbReference type="ARBA" id="ARBA00023136"/>
    </source>
</evidence>
<dbReference type="PROSITE" id="PS50835">
    <property type="entry name" value="IG_LIKE"/>
    <property type="match status" value="1"/>
</dbReference>
<dbReference type="Proteomes" id="UP000694542">
    <property type="component" value="Chromosome 9"/>
</dbReference>
<dbReference type="AlphaFoldDB" id="A0A8C0Q7B5"/>